<evidence type="ECO:0000313" key="4">
    <source>
        <dbReference type="EMBL" id="AEE48012.1"/>
    </source>
</evidence>
<organism evidence="4 5">
    <name type="scientific">Haliscomenobacter hydrossis (strain ATCC 27775 / DSM 1100 / LMG 10767 / O)</name>
    <dbReference type="NCBI Taxonomy" id="760192"/>
    <lineage>
        <taxon>Bacteria</taxon>
        <taxon>Pseudomonadati</taxon>
        <taxon>Bacteroidota</taxon>
        <taxon>Saprospiria</taxon>
        <taxon>Saprospirales</taxon>
        <taxon>Haliscomenobacteraceae</taxon>
        <taxon>Haliscomenobacter</taxon>
    </lineage>
</organism>
<dbReference type="RefSeq" id="WP_013762576.1">
    <property type="nucleotide sequence ID" value="NC_015510.1"/>
</dbReference>
<dbReference type="OrthoDB" id="940757at2"/>
<dbReference type="InterPro" id="IPR002182">
    <property type="entry name" value="NB-ARC"/>
</dbReference>
<dbReference type="InterPro" id="IPR027417">
    <property type="entry name" value="P-loop_NTPase"/>
</dbReference>
<dbReference type="InterPro" id="IPR045439">
    <property type="entry name" value="EAD11"/>
</dbReference>
<name>F4KSP8_HALH1</name>
<reference evidence="4 5" key="1">
    <citation type="journal article" date="2011" name="Stand. Genomic Sci.">
        <title>Complete genome sequence of Haliscomenobacter hydrossis type strain (O).</title>
        <authorList>
            <consortium name="US DOE Joint Genome Institute (JGI-PGF)"/>
            <person name="Daligault H."/>
            <person name="Lapidus A."/>
            <person name="Zeytun A."/>
            <person name="Nolan M."/>
            <person name="Lucas S."/>
            <person name="Del Rio T.G."/>
            <person name="Tice H."/>
            <person name="Cheng J.F."/>
            <person name="Tapia R."/>
            <person name="Han C."/>
            <person name="Goodwin L."/>
            <person name="Pitluck S."/>
            <person name="Liolios K."/>
            <person name="Pagani I."/>
            <person name="Ivanova N."/>
            <person name="Huntemann M."/>
            <person name="Mavromatis K."/>
            <person name="Mikhailova N."/>
            <person name="Pati A."/>
            <person name="Chen A."/>
            <person name="Palaniappan K."/>
            <person name="Land M."/>
            <person name="Hauser L."/>
            <person name="Brambilla E.M."/>
            <person name="Rohde M."/>
            <person name="Verbarg S."/>
            <person name="Goker M."/>
            <person name="Bristow J."/>
            <person name="Eisen J.A."/>
            <person name="Markowitz V."/>
            <person name="Hugenholtz P."/>
            <person name="Kyrpides N.C."/>
            <person name="Klenk H.P."/>
            <person name="Woyke T."/>
        </authorList>
    </citation>
    <scope>NUCLEOTIDE SEQUENCE [LARGE SCALE GENOMIC DNA]</scope>
    <source>
        <strain evidence="5">ATCC 27775 / DSM 1100 / LMG 10767 / O</strain>
    </source>
</reference>
<dbReference type="GO" id="GO:0043531">
    <property type="term" value="F:ADP binding"/>
    <property type="evidence" value="ECO:0007669"/>
    <property type="project" value="InterPro"/>
</dbReference>
<dbReference type="STRING" id="760192.Halhy_0099"/>
<reference key="2">
    <citation type="submission" date="2011-04" db="EMBL/GenBank/DDBJ databases">
        <title>Complete sequence of chromosome of Haliscomenobacter hydrossis DSM 1100.</title>
        <authorList>
            <consortium name="US DOE Joint Genome Institute (JGI-PGF)"/>
            <person name="Lucas S."/>
            <person name="Han J."/>
            <person name="Lapidus A."/>
            <person name="Bruce D."/>
            <person name="Goodwin L."/>
            <person name="Pitluck S."/>
            <person name="Peters L."/>
            <person name="Kyrpides N."/>
            <person name="Mavromatis K."/>
            <person name="Ivanova N."/>
            <person name="Ovchinnikova G."/>
            <person name="Pagani I."/>
            <person name="Daligault H."/>
            <person name="Detter J.C."/>
            <person name="Han C."/>
            <person name="Land M."/>
            <person name="Hauser L."/>
            <person name="Markowitz V."/>
            <person name="Cheng J.-F."/>
            <person name="Hugenholtz P."/>
            <person name="Woyke T."/>
            <person name="Wu D."/>
            <person name="Verbarg S."/>
            <person name="Frueling A."/>
            <person name="Brambilla E."/>
            <person name="Klenk H.-P."/>
            <person name="Eisen J.A."/>
        </authorList>
    </citation>
    <scope>NUCLEOTIDE SEQUENCE</scope>
    <source>
        <strain>DSM 1100</strain>
    </source>
</reference>
<accession>F4KSP8</accession>
<dbReference type="Pfam" id="PF19964">
    <property type="entry name" value="EAD11"/>
    <property type="match status" value="1"/>
</dbReference>
<protein>
    <submittedName>
        <fullName evidence="4">NB-ARC domain protein</fullName>
    </submittedName>
</protein>
<dbReference type="Pfam" id="PF00931">
    <property type="entry name" value="NB-ARC"/>
    <property type="match status" value="1"/>
</dbReference>
<evidence type="ECO:0000256" key="1">
    <source>
        <dbReference type="PROSITE-ProRule" id="PRU00339"/>
    </source>
</evidence>
<dbReference type="Proteomes" id="UP000008461">
    <property type="component" value="Chromosome"/>
</dbReference>
<sequence>MDCILGAYWTLTRFLLSSPQDQKAKTMALPQYLSKIRQLIADDELPAALRQLHSLLENSRKLDEVIQQSGRFTHILKQIRLGTVHFEDATVTRNQISAALLELLSEIEKEGIKPELKAELKKAVSIVNSKNVASGTFSAGGDIKIGDTTTHVHNYRGVEIPRLLTPPPFLPEIFLGRTDDLLRIHELLFAPNGNLLLLVNGEGGVGKTSIASKYFHTYQEEYAHVAWVFKENSIADALLLLAMPLGVSFDEKWNTAQRLEVLLRAMLNLKKPCLLIIDNANELHDLNAYLPQLQRCSNFHVLLTTRISEQGHAARYKIEALPQDLALHAFKSHYKAFEASEEALFFDIYRAVQGNTLVLELLAKNLNNFNNKLKKRYLLADLKQELEQGLLKLSKISTVDTRYQAKGTGLRNESIEVIIMAMYDLGDLSETENQLLAVFAVLPAESIPFERLETLLPEFAEIDTQLLALAQKGWIEYNADTAAFKCSPVVQEVVCMKQGDLLGNCQPLIDGLIKELGRDKIHVDNYLHSSMFARYAEALINALSVVNYNLARLCEALGNFHREIGDLNKSMALFQKAQEILLELLDAEPENSSFKYALAIMVCWIGMTYRDLGDLKKALTFFEDYNTLNKELYTVYPQNADFKHGLAISYTKLGETHRDLGNLQQALTFFEEYNTLEKELYAAYPQDVSFKNNLAISYEKLGETHRDLGNLQQTLTFFELDIELSKELYAAYPQNVSFKNGLAISYEKLGQTHRDLGNLPLALTFFEHFNTLEKELYTAYPQNVSFKNGLAYSFKFLGLFYRDQKEDLQKAKEYFQQCYTLWQELSEVYPAYVEFSRNFEWAKEAMGEE</sequence>
<dbReference type="SMART" id="SM00028">
    <property type="entry name" value="TPR"/>
    <property type="match status" value="5"/>
</dbReference>
<evidence type="ECO:0000313" key="5">
    <source>
        <dbReference type="Proteomes" id="UP000008461"/>
    </source>
</evidence>
<dbReference type="InterPro" id="IPR019734">
    <property type="entry name" value="TPR_rpt"/>
</dbReference>
<feature type="domain" description="NB-ARC" evidence="2">
    <location>
        <begin position="180"/>
        <end position="309"/>
    </location>
</feature>
<dbReference type="SUPFAM" id="SSF48452">
    <property type="entry name" value="TPR-like"/>
    <property type="match status" value="2"/>
</dbReference>
<keyword evidence="1" id="KW-0802">TPR repeat</keyword>
<keyword evidence="5" id="KW-1185">Reference proteome</keyword>
<dbReference type="KEGG" id="hhy:Halhy_0099"/>
<dbReference type="PANTHER" id="PTHR47691">
    <property type="entry name" value="REGULATOR-RELATED"/>
    <property type="match status" value="1"/>
</dbReference>
<dbReference type="PROSITE" id="PS50005">
    <property type="entry name" value="TPR"/>
    <property type="match status" value="1"/>
</dbReference>
<dbReference type="Gene3D" id="1.25.40.10">
    <property type="entry name" value="Tetratricopeptide repeat domain"/>
    <property type="match status" value="2"/>
</dbReference>
<dbReference type="EMBL" id="CP002691">
    <property type="protein sequence ID" value="AEE48012.1"/>
    <property type="molecule type" value="Genomic_DNA"/>
</dbReference>
<gene>
    <name evidence="4" type="ordered locus">Halhy_0099</name>
</gene>
<dbReference type="eggNOG" id="COG3903">
    <property type="taxonomic scope" value="Bacteria"/>
</dbReference>
<dbReference type="PANTHER" id="PTHR47691:SF3">
    <property type="entry name" value="HTH-TYPE TRANSCRIPTIONAL REGULATOR RV0890C-RELATED"/>
    <property type="match status" value="1"/>
</dbReference>
<dbReference type="Pfam" id="PF13181">
    <property type="entry name" value="TPR_8"/>
    <property type="match status" value="3"/>
</dbReference>
<proteinExistence type="predicted"/>
<feature type="repeat" description="TPR" evidence="1">
    <location>
        <begin position="647"/>
        <end position="680"/>
    </location>
</feature>
<feature type="domain" description="Effector-associated" evidence="3">
    <location>
        <begin position="33"/>
        <end position="108"/>
    </location>
</feature>
<dbReference type="Gene3D" id="3.40.50.300">
    <property type="entry name" value="P-loop containing nucleotide triphosphate hydrolases"/>
    <property type="match status" value="1"/>
</dbReference>
<dbReference type="SUPFAM" id="SSF52540">
    <property type="entry name" value="P-loop containing nucleoside triphosphate hydrolases"/>
    <property type="match status" value="1"/>
</dbReference>
<dbReference type="InterPro" id="IPR011990">
    <property type="entry name" value="TPR-like_helical_dom_sf"/>
</dbReference>
<dbReference type="eggNOG" id="COG0457">
    <property type="taxonomic scope" value="Bacteria"/>
</dbReference>
<dbReference type="AlphaFoldDB" id="F4KSP8"/>
<evidence type="ECO:0000259" key="2">
    <source>
        <dbReference type="Pfam" id="PF00931"/>
    </source>
</evidence>
<evidence type="ECO:0000259" key="3">
    <source>
        <dbReference type="Pfam" id="PF19964"/>
    </source>
</evidence>
<dbReference type="HOGENOM" id="CLU_016992_0_0_10"/>